<dbReference type="PROSITE" id="PS50231">
    <property type="entry name" value="RICIN_B_LECTIN"/>
    <property type="match status" value="1"/>
</dbReference>
<dbReference type="Pfam" id="PF00933">
    <property type="entry name" value="Glyco_hydro_3"/>
    <property type="match status" value="1"/>
</dbReference>
<reference evidence="10" key="1">
    <citation type="submission" date="2013-12" db="EMBL/GenBank/DDBJ databases">
        <title>The Genome Sequence of Aphanomyces invadans NJM9701.</title>
        <authorList>
            <consortium name="The Broad Institute Genomics Platform"/>
            <person name="Russ C."/>
            <person name="Tyler B."/>
            <person name="van West P."/>
            <person name="Dieguez-Uribeondo J."/>
            <person name="Young S.K."/>
            <person name="Zeng Q."/>
            <person name="Gargeya S."/>
            <person name="Fitzgerald M."/>
            <person name="Abouelleil A."/>
            <person name="Alvarado L."/>
            <person name="Chapman S.B."/>
            <person name="Gainer-Dewar J."/>
            <person name="Goldberg J."/>
            <person name="Griggs A."/>
            <person name="Gujja S."/>
            <person name="Hansen M."/>
            <person name="Howarth C."/>
            <person name="Imamovic A."/>
            <person name="Ireland A."/>
            <person name="Larimer J."/>
            <person name="McCowan C."/>
            <person name="Murphy C."/>
            <person name="Pearson M."/>
            <person name="Poon T.W."/>
            <person name="Priest M."/>
            <person name="Roberts A."/>
            <person name="Saif S."/>
            <person name="Shea T."/>
            <person name="Sykes S."/>
            <person name="Wortman J."/>
            <person name="Nusbaum C."/>
            <person name="Birren B."/>
        </authorList>
    </citation>
    <scope>NUCLEOTIDE SEQUENCE [LARGE SCALE GENOMIC DNA]</scope>
    <source>
        <strain evidence="10">NJM9701</strain>
    </source>
</reference>
<dbReference type="EC" id="3.2.1.21" evidence="3"/>
<dbReference type="PANTHER" id="PTHR30620:SF16">
    <property type="entry name" value="LYSOSOMAL BETA GLUCOSIDASE"/>
    <property type="match status" value="1"/>
</dbReference>
<feature type="domain" description="Ricin B lectin" evidence="8">
    <location>
        <begin position="771"/>
        <end position="899"/>
    </location>
</feature>
<dbReference type="Gene3D" id="2.60.40.10">
    <property type="entry name" value="Immunoglobulins"/>
    <property type="match status" value="1"/>
</dbReference>
<dbReference type="InterPro" id="IPR002772">
    <property type="entry name" value="Glyco_hydro_3_C"/>
</dbReference>
<dbReference type="Pfam" id="PF01915">
    <property type="entry name" value="Glyco_hydro_3_C"/>
    <property type="match status" value="1"/>
</dbReference>
<dbReference type="SUPFAM" id="SSF50370">
    <property type="entry name" value="Ricin B-like lectins"/>
    <property type="match status" value="2"/>
</dbReference>
<dbReference type="SUPFAM" id="SSF52279">
    <property type="entry name" value="Beta-D-glucan exohydrolase, C-terminal domain"/>
    <property type="match status" value="1"/>
</dbReference>
<dbReference type="Gene3D" id="3.40.50.1700">
    <property type="entry name" value="Glycoside hydrolase family 3 C-terminal domain"/>
    <property type="match status" value="1"/>
</dbReference>
<evidence type="ECO:0000313" key="10">
    <source>
        <dbReference type="EMBL" id="ETW08320.1"/>
    </source>
</evidence>
<dbReference type="GeneID" id="20077980"/>
<proteinExistence type="inferred from homology"/>
<keyword evidence="5" id="KW-0378">Hydrolase</keyword>
<evidence type="ECO:0000256" key="2">
    <source>
        <dbReference type="ARBA" id="ARBA00005336"/>
    </source>
</evidence>
<dbReference type="CDD" id="cd00161">
    <property type="entry name" value="beta-trefoil_Ricin-like"/>
    <property type="match status" value="2"/>
</dbReference>
<dbReference type="InterPro" id="IPR026891">
    <property type="entry name" value="Fn3-like"/>
</dbReference>
<dbReference type="InterPro" id="IPR051915">
    <property type="entry name" value="Cellulose_Degrad_GH3"/>
</dbReference>
<dbReference type="eggNOG" id="ENOG502QQ55">
    <property type="taxonomic scope" value="Eukaryota"/>
</dbReference>
<evidence type="ECO:0000256" key="6">
    <source>
        <dbReference type="ARBA" id="ARBA00023295"/>
    </source>
</evidence>
<dbReference type="SMART" id="SM01217">
    <property type="entry name" value="Fn3_like"/>
    <property type="match status" value="1"/>
</dbReference>
<organism evidence="10">
    <name type="scientific">Aphanomyces invadans</name>
    <dbReference type="NCBI Taxonomy" id="157072"/>
    <lineage>
        <taxon>Eukaryota</taxon>
        <taxon>Sar</taxon>
        <taxon>Stramenopiles</taxon>
        <taxon>Oomycota</taxon>
        <taxon>Saprolegniomycetes</taxon>
        <taxon>Saprolegniales</taxon>
        <taxon>Verrucalvaceae</taxon>
        <taxon>Aphanomyces</taxon>
    </lineage>
</organism>
<evidence type="ECO:0000256" key="1">
    <source>
        <dbReference type="ARBA" id="ARBA00000448"/>
    </source>
</evidence>
<dbReference type="InterPro" id="IPR035992">
    <property type="entry name" value="Ricin_B-like_lectins"/>
</dbReference>
<comment type="catalytic activity">
    <reaction evidence="1">
        <text>Hydrolysis of terminal, non-reducing beta-D-glucosyl residues with release of beta-D-glucose.</text>
        <dbReference type="EC" id="3.2.1.21"/>
    </reaction>
</comment>
<protein>
    <recommendedName>
        <fullName evidence="3">beta-glucosidase</fullName>
        <ecNumber evidence="3">3.2.1.21</ecNumber>
    </recommendedName>
</protein>
<feature type="domain" description="Fibronectin type III-like" evidence="9">
    <location>
        <begin position="673"/>
        <end position="743"/>
    </location>
</feature>
<evidence type="ECO:0000256" key="3">
    <source>
        <dbReference type="ARBA" id="ARBA00012744"/>
    </source>
</evidence>
<keyword evidence="6" id="KW-0326">Glycosidase</keyword>
<dbReference type="AlphaFoldDB" id="A0A024UQ40"/>
<name>A0A024UQ40_9STRA</name>
<dbReference type="SMART" id="SM00458">
    <property type="entry name" value="RICIN"/>
    <property type="match status" value="2"/>
</dbReference>
<gene>
    <name evidence="10" type="ORF">H310_00930</name>
</gene>
<dbReference type="RefSeq" id="XP_008862125.1">
    <property type="nucleotide sequence ID" value="XM_008863903.1"/>
</dbReference>
<dbReference type="Gene3D" id="3.20.20.300">
    <property type="entry name" value="Glycoside hydrolase, family 3, N-terminal domain"/>
    <property type="match status" value="1"/>
</dbReference>
<dbReference type="InterPro" id="IPR036881">
    <property type="entry name" value="Glyco_hydro_3_C_sf"/>
</dbReference>
<dbReference type="OrthoDB" id="47059at2759"/>
<accession>A0A024UQ40</accession>
<sequence>MRVMAPTTALTAFVCAATCVAQDLDAQARAIVDGMSLDQLLGQMTQITIDFVAMTQNGGKTLDITKVQELANQGVGSYLNSPFQSPLGDNYGWNVQEWRQAVSKLQDIHIRTGGTPIVYGLDSLHGANYVKGAVLFPHQINAGATFDPELARRMGQFTGRDTKAAGVNWIFGPCLEPARHKGWPRIMETFGEDPKVVSDMGKAMIEGIQSQGVAACFKHFIGYSASSSGKDRDPVSLTNHELLNLFMPPFKAAIDAGVMSGMDSFVALDGIPMAANRKNSIALLRNDLKFDGVLVSDWEEIYLLDFYHHYAANREDAVYKAMTDSSLDMSMVPYDTSFIGYMKTLYASGKIPLDRIKTSARRLVKLKLKLNLFNVPVPGADVVDQVGDWPSRAAAWDIAKESLVLVKNSNNILPLDKSKKFFFTGPSIDDIGLLCGGWSLTWQGQQGSSMFPNHWRTIKGAMSDVVNDPSRAAFYQGVNTDGTWWDINLAKQKAQAADYTVIALGERTYAEFMGNTDPYELPTGLTDYVKAIASTGTKIILILVEGRPRNLNGIADVAHAVMYAGLPCEMGGEAISEMLFGFTNPSGKMPLTYPKTTDPVNMATPYYSRVGDNCVVNGMTTSCPVEWHFGHGLSYTTFAYSNVRLSATTLSPTVSQTVVTVTVANTGRVNGKEAVLLFVSAPGGPETRLLKKYTKVDLVAGQSTDVSLTLSPDDFGQYVNEIGQGLRKEAASGTYYVSLKADTPCSAASLGPLCKTFTWNGAPPTTPPPATYYKLRLDAYNFVFTNPASNSVAFVTEATNATSQEWSFDSSTYQIINRGTGRCMDAWQPMNGGGVHTWDCSASNVNQYWNYDAATKQLRHRTHVGYCLDVGATTGTAPHMWQCLPSSHPDLKNQLITLTTPSLNYVVTSPAFNRVLSTVGITSIAFQPLVVASASQLWRWDAQLLRAMGATNKCLDAYQAQNGGAVHLWDCSATNVNQLWTYDASTKQLRHQTHTGYCLDIATPTGESPHLWSCLPANHADIKNQVFILGA</sequence>
<dbReference type="FunFam" id="3.20.20.300:FF:000007">
    <property type="entry name" value="Lysosomal beta glucosidase"/>
    <property type="match status" value="1"/>
</dbReference>
<evidence type="ECO:0000259" key="8">
    <source>
        <dbReference type="SMART" id="SM00458"/>
    </source>
</evidence>
<dbReference type="InterPro" id="IPR013783">
    <property type="entry name" value="Ig-like_fold"/>
</dbReference>
<dbReference type="VEuPathDB" id="FungiDB:H310_00930"/>
<comment type="similarity">
    <text evidence="2">Belongs to the glycosyl hydrolase 3 family.</text>
</comment>
<keyword evidence="4 7" id="KW-0732">Signal</keyword>
<evidence type="ECO:0000256" key="7">
    <source>
        <dbReference type="SAM" id="SignalP"/>
    </source>
</evidence>
<feature type="signal peptide" evidence="7">
    <location>
        <begin position="1"/>
        <end position="21"/>
    </location>
</feature>
<feature type="chain" id="PRO_5001538295" description="beta-glucosidase" evidence="7">
    <location>
        <begin position="22"/>
        <end position="1031"/>
    </location>
</feature>
<dbReference type="SUPFAM" id="SSF51445">
    <property type="entry name" value="(Trans)glycosidases"/>
    <property type="match status" value="1"/>
</dbReference>
<evidence type="ECO:0000256" key="5">
    <source>
        <dbReference type="ARBA" id="ARBA00022801"/>
    </source>
</evidence>
<evidence type="ECO:0000256" key="4">
    <source>
        <dbReference type="ARBA" id="ARBA00022729"/>
    </source>
</evidence>
<dbReference type="STRING" id="157072.A0A024UQ40"/>
<dbReference type="EMBL" id="KI913953">
    <property type="protein sequence ID" value="ETW08320.1"/>
    <property type="molecule type" value="Genomic_DNA"/>
</dbReference>
<feature type="domain" description="Ricin B lectin" evidence="8">
    <location>
        <begin position="903"/>
        <end position="1030"/>
    </location>
</feature>
<dbReference type="InterPro" id="IPR001764">
    <property type="entry name" value="Glyco_hydro_3_N"/>
</dbReference>
<dbReference type="Gene3D" id="2.80.10.50">
    <property type="match status" value="2"/>
</dbReference>
<dbReference type="Pfam" id="PF00652">
    <property type="entry name" value="Ricin_B_lectin"/>
    <property type="match status" value="2"/>
</dbReference>
<dbReference type="PANTHER" id="PTHR30620">
    <property type="entry name" value="PERIPLASMIC BETA-GLUCOSIDASE-RELATED"/>
    <property type="match status" value="1"/>
</dbReference>
<dbReference type="InterPro" id="IPR017853">
    <property type="entry name" value="GH"/>
</dbReference>
<dbReference type="InterPro" id="IPR000772">
    <property type="entry name" value="Ricin_B_lectin"/>
</dbReference>
<evidence type="ECO:0000259" key="9">
    <source>
        <dbReference type="SMART" id="SM01217"/>
    </source>
</evidence>
<dbReference type="GO" id="GO:0009251">
    <property type="term" value="P:glucan catabolic process"/>
    <property type="evidence" value="ECO:0007669"/>
    <property type="project" value="TreeGrafter"/>
</dbReference>
<dbReference type="PRINTS" id="PR00133">
    <property type="entry name" value="GLHYDRLASE3"/>
</dbReference>
<dbReference type="Pfam" id="PF14310">
    <property type="entry name" value="Fn3-like"/>
    <property type="match status" value="1"/>
</dbReference>
<dbReference type="InterPro" id="IPR036962">
    <property type="entry name" value="Glyco_hydro_3_N_sf"/>
</dbReference>
<dbReference type="GO" id="GO:0008422">
    <property type="term" value="F:beta-glucosidase activity"/>
    <property type="evidence" value="ECO:0007669"/>
    <property type="project" value="UniProtKB-EC"/>
</dbReference>